<evidence type="ECO:0000256" key="5">
    <source>
        <dbReference type="ARBA" id="ARBA00022741"/>
    </source>
</evidence>
<dbReference type="CDD" id="cd01992">
    <property type="entry name" value="TilS_N"/>
    <property type="match status" value="1"/>
</dbReference>
<keyword evidence="6 8" id="KW-0067">ATP-binding</keyword>
<dbReference type="SMART" id="SM00977">
    <property type="entry name" value="TilS_C"/>
    <property type="match status" value="1"/>
</dbReference>
<evidence type="ECO:0000256" key="2">
    <source>
        <dbReference type="ARBA" id="ARBA00022490"/>
    </source>
</evidence>
<gene>
    <name evidence="8 10" type="primary">tilS</name>
    <name evidence="10" type="ORF">OXH55_15055</name>
</gene>
<dbReference type="Gene3D" id="3.50.40.10">
    <property type="entry name" value="Phenylalanyl-trna Synthetase, Chain B, domain 3"/>
    <property type="match status" value="1"/>
</dbReference>
<dbReference type="Pfam" id="PF01171">
    <property type="entry name" value="ATP_bind_3"/>
    <property type="match status" value="1"/>
</dbReference>
<dbReference type="InterPro" id="IPR011063">
    <property type="entry name" value="TilS/TtcA_N"/>
</dbReference>
<evidence type="ECO:0000313" key="10">
    <source>
        <dbReference type="EMBL" id="MCY6371961.1"/>
    </source>
</evidence>
<comment type="catalytic activity">
    <reaction evidence="7 8">
        <text>cytidine(34) in tRNA(Ile2) + L-lysine + ATP = lysidine(34) in tRNA(Ile2) + AMP + diphosphate + H(+)</text>
        <dbReference type="Rhea" id="RHEA:43744"/>
        <dbReference type="Rhea" id="RHEA-COMP:10625"/>
        <dbReference type="Rhea" id="RHEA-COMP:10670"/>
        <dbReference type="ChEBI" id="CHEBI:15378"/>
        <dbReference type="ChEBI" id="CHEBI:30616"/>
        <dbReference type="ChEBI" id="CHEBI:32551"/>
        <dbReference type="ChEBI" id="CHEBI:33019"/>
        <dbReference type="ChEBI" id="CHEBI:82748"/>
        <dbReference type="ChEBI" id="CHEBI:83665"/>
        <dbReference type="ChEBI" id="CHEBI:456215"/>
        <dbReference type="EC" id="6.3.4.19"/>
    </reaction>
</comment>
<evidence type="ECO:0000256" key="6">
    <source>
        <dbReference type="ARBA" id="ARBA00022840"/>
    </source>
</evidence>
<dbReference type="Gene3D" id="3.40.50.620">
    <property type="entry name" value="HUPs"/>
    <property type="match status" value="1"/>
</dbReference>
<comment type="function">
    <text evidence="8">Ligates lysine onto the cytidine present at position 34 of the AUA codon-specific tRNA(Ile) that contains the anticodon CAU, in an ATP-dependent manner. Cytidine is converted to lysidine, thus changing the amino acid specificity of the tRNA from methionine to isoleucine.</text>
</comment>
<keyword evidence="2 8" id="KW-0963">Cytoplasm</keyword>
<dbReference type="SUPFAM" id="SSF56037">
    <property type="entry name" value="PheT/TilS domain"/>
    <property type="match status" value="1"/>
</dbReference>
<keyword evidence="11" id="KW-1185">Reference proteome</keyword>
<dbReference type="HAMAP" id="MF_01161">
    <property type="entry name" value="tRNA_Ile_lys_synt"/>
    <property type="match status" value="1"/>
</dbReference>
<dbReference type="SUPFAM" id="SSF52402">
    <property type="entry name" value="Adenine nucleotide alpha hydrolases-like"/>
    <property type="match status" value="1"/>
</dbReference>
<dbReference type="SUPFAM" id="SSF82829">
    <property type="entry name" value="MesJ substrate recognition domain-like"/>
    <property type="match status" value="1"/>
</dbReference>
<dbReference type="InterPro" id="IPR012796">
    <property type="entry name" value="Lysidine-tRNA-synth_C"/>
</dbReference>
<organism evidence="10 11">
    <name type="scientific">Clostridium ganghwense</name>
    <dbReference type="NCBI Taxonomy" id="312089"/>
    <lineage>
        <taxon>Bacteria</taxon>
        <taxon>Bacillati</taxon>
        <taxon>Bacillota</taxon>
        <taxon>Clostridia</taxon>
        <taxon>Eubacteriales</taxon>
        <taxon>Clostridiaceae</taxon>
        <taxon>Clostridium</taxon>
    </lineage>
</organism>
<dbReference type="Proteomes" id="UP001079657">
    <property type="component" value="Unassembled WGS sequence"/>
</dbReference>
<proteinExistence type="inferred from homology"/>
<evidence type="ECO:0000313" key="11">
    <source>
        <dbReference type="Proteomes" id="UP001079657"/>
    </source>
</evidence>
<dbReference type="InterPro" id="IPR020825">
    <property type="entry name" value="Phe-tRNA_synthase-like_B3/B4"/>
</dbReference>
<protein>
    <recommendedName>
        <fullName evidence="8">tRNA(Ile)-lysidine synthase</fullName>
        <ecNumber evidence="8">6.3.4.19</ecNumber>
    </recommendedName>
    <alternativeName>
        <fullName evidence="8">tRNA(Ile)-2-lysyl-cytidine synthase</fullName>
    </alternativeName>
    <alternativeName>
        <fullName evidence="8">tRNA(Ile)-lysidine synthetase</fullName>
    </alternativeName>
</protein>
<keyword evidence="5 8" id="KW-0547">Nucleotide-binding</keyword>
<keyword evidence="3 8" id="KW-0436">Ligase</keyword>
<comment type="caution">
    <text evidence="10">The sequence shown here is derived from an EMBL/GenBank/DDBJ whole genome shotgun (WGS) entry which is preliminary data.</text>
</comment>
<accession>A0ABT4CSB0</accession>
<evidence type="ECO:0000256" key="8">
    <source>
        <dbReference type="HAMAP-Rule" id="MF_01161"/>
    </source>
</evidence>
<dbReference type="Pfam" id="PF11734">
    <property type="entry name" value="TilS_C"/>
    <property type="match status" value="1"/>
</dbReference>
<dbReference type="InterPro" id="IPR012795">
    <property type="entry name" value="tRNA_Ile_lys_synt_N"/>
</dbReference>
<evidence type="ECO:0000256" key="4">
    <source>
        <dbReference type="ARBA" id="ARBA00022694"/>
    </source>
</evidence>
<dbReference type="NCBIfam" id="TIGR02432">
    <property type="entry name" value="lysidine_TilS_N"/>
    <property type="match status" value="1"/>
</dbReference>
<dbReference type="InterPro" id="IPR012094">
    <property type="entry name" value="tRNA_Ile_lys_synt"/>
</dbReference>
<comment type="subcellular location">
    <subcellularLocation>
        <location evidence="1 8">Cytoplasm</location>
    </subcellularLocation>
</comment>
<comment type="similarity">
    <text evidence="8">Belongs to the tRNA(Ile)-lysidine synthase family.</text>
</comment>
<name>A0ABT4CSB0_9CLOT</name>
<comment type="domain">
    <text evidence="8">The N-terminal region contains the highly conserved SGGXDS motif, predicted to be a P-loop motif involved in ATP binding.</text>
</comment>
<dbReference type="PANTHER" id="PTHR43033:SF1">
    <property type="entry name" value="TRNA(ILE)-LYSIDINE SYNTHASE-RELATED"/>
    <property type="match status" value="1"/>
</dbReference>
<reference evidence="10" key="1">
    <citation type="submission" date="2022-12" db="EMBL/GenBank/DDBJ databases">
        <authorList>
            <person name="Wang J."/>
        </authorList>
    </citation>
    <scope>NUCLEOTIDE SEQUENCE</scope>
    <source>
        <strain evidence="10">HY-42-06</strain>
    </source>
</reference>
<dbReference type="GO" id="GO:0032267">
    <property type="term" value="F:tRNA(Ile)-lysidine synthase activity"/>
    <property type="evidence" value="ECO:0007669"/>
    <property type="project" value="UniProtKB-EC"/>
</dbReference>
<feature type="domain" description="Lysidine-tRNA(Ile) synthetase C-terminal" evidence="9">
    <location>
        <begin position="383"/>
        <end position="455"/>
    </location>
</feature>
<evidence type="ECO:0000256" key="7">
    <source>
        <dbReference type="ARBA" id="ARBA00048539"/>
    </source>
</evidence>
<sequence length="461" mass="53819">MINKVIETIRENKMFNRSDKVVVAVSGGPDSICLLHILYTLKNELDITLVGAHVNHCLRGEEAYKDEEYVKEFCKSIGIECFVKRVDVHKLSKEKNISCELAGREVRYEFFNEILHKIDGQKIAVAHNANDQAETVLMRIIRGTGMEGLVGIKAVRDDIYVRPILHISRKEIEHYCLINNLNARIDKTNLENIFTRNKIRLELIPYIEQNFNKDIVKVLNRLADTMKKDNNYINEVSLQKYRKYCKSNREKVIIYKEAFEEDESILTRIVRMALNDLKGDLRNVEKIHIYDIINIQKHSTGKVIMLPNNIEVLNNYGDIHLYIRKNNKVSNNEEYKLSIDNQNNLEEMGLNISLRLIEDDISLDLKPNKLIKYFDYDKISGDIKLRYRKNGDKITPLGMKGSKKLKDLFIDLKIPKDERDNIPLICFGEEIAWVVGYRISNKFKTDENTQNILQIKIEREE</sequence>
<keyword evidence="4 8" id="KW-0819">tRNA processing</keyword>
<dbReference type="NCBIfam" id="TIGR02433">
    <property type="entry name" value="lysidine_TilS_C"/>
    <property type="match status" value="1"/>
</dbReference>
<dbReference type="RefSeq" id="WP_268050872.1">
    <property type="nucleotide sequence ID" value="NZ_JAPQES010000006.1"/>
</dbReference>
<evidence type="ECO:0000259" key="9">
    <source>
        <dbReference type="SMART" id="SM00977"/>
    </source>
</evidence>
<evidence type="ECO:0000256" key="3">
    <source>
        <dbReference type="ARBA" id="ARBA00022598"/>
    </source>
</evidence>
<dbReference type="InterPro" id="IPR014729">
    <property type="entry name" value="Rossmann-like_a/b/a_fold"/>
</dbReference>
<evidence type="ECO:0000256" key="1">
    <source>
        <dbReference type="ARBA" id="ARBA00004496"/>
    </source>
</evidence>
<dbReference type="PANTHER" id="PTHR43033">
    <property type="entry name" value="TRNA(ILE)-LYSIDINE SYNTHASE-RELATED"/>
    <property type="match status" value="1"/>
</dbReference>
<feature type="binding site" evidence="8">
    <location>
        <begin position="26"/>
        <end position="31"/>
    </location>
    <ligand>
        <name>ATP</name>
        <dbReference type="ChEBI" id="CHEBI:30616"/>
    </ligand>
</feature>
<dbReference type="EC" id="6.3.4.19" evidence="8"/>
<dbReference type="EMBL" id="JAPQES010000006">
    <property type="protein sequence ID" value="MCY6371961.1"/>
    <property type="molecule type" value="Genomic_DNA"/>
</dbReference>